<reference evidence="2" key="2">
    <citation type="journal article" date="2022" name="Hortic Res">
        <title>The genome of Dioscorea zingiberensis sheds light on the biosynthesis, origin and evolution of the medicinally important diosgenin saponins.</title>
        <authorList>
            <person name="Li Y."/>
            <person name="Tan C."/>
            <person name="Li Z."/>
            <person name="Guo J."/>
            <person name="Li S."/>
            <person name="Chen X."/>
            <person name="Wang C."/>
            <person name="Dai X."/>
            <person name="Yang H."/>
            <person name="Song W."/>
            <person name="Hou L."/>
            <person name="Xu J."/>
            <person name="Tong Z."/>
            <person name="Xu A."/>
            <person name="Yuan X."/>
            <person name="Wang W."/>
            <person name="Yang Q."/>
            <person name="Chen L."/>
            <person name="Sun Z."/>
            <person name="Wang K."/>
            <person name="Pan B."/>
            <person name="Chen J."/>
            <person name="Bao Y."/>
            <person name="Liu F."/>
            <person name="Qi X."/>
            <person name="Gang D.R."/>
            <person name="Wen J."/>
            <person name="Li J."/>
        </authorList>
    </citation>
    <scope>NUCLEOTIDE SEQUENCE</scope>
    <source>
        <strain evidence="2">Dzin_1.0</strain>
    </source>
</reference>
<reference evidence="2" key="1">
    <citation type="submission" date="2021-03" db="EMBL/GenBank/DDBJ databases">
        <authorList>
            <person name="Li Z."/>
            <person name="Yang C."/>
        </authorList>
    </citation>
    <scope>NUCLEOTIDE SEQUENCE</scope>
    <source>
        <strain evidence="2">Dzin_1.0</strain>
        <tissue evidence="2">Leaf</tissue>
    </source>
</reference>
<dbReference type="AlphaFoldDB" id="A0A9D5D6C0"/>
<comment type="caution">
    <text evidence="2">The sequence shown here is derived from an EMBL/GenBank/DDBJ whole genome shotgun (WGS) entry which is preliminary data.</text>
</comment>
<dbReference type="Proteomes" id="UP001085076">
    <property type="component" value="Miscellaneous, Linkage group lg01"/>
</dbReference>
<keyword evidence="3" id="KW-1185">Reference proteome</keyword>
<feature type="region of interest" description="Disordered" evidence="1">
    <location>
        <begin position="94"/>
        <end position="131"/>
    </location>
</feature>
<sequence>MHWNDQMVYQSLKESITCPSPSFLMTSGGRASNRRNGGWNVGRVGEEMEVDPIHLQEVVSGDSGFRNRMSSCKEDELSEGNECNVSCDSLFTSDSSDSEFHESDYDMEDDDDKGPSIGEGSSIQTHGVNANRMFGGSSQFITHAGSGRVQVDAGSGRVFVDARQEGSSQVVNTQQSCVTGARYANPHTHQQRQRGRQVPSRYMRDLPQAGSMAQRKRKVSSNIALQVNKKELSKSIHVEKDC</sequence>
<evidence type="ECO:0000313" key="3">
    <source>
        <dbReference type="Proteomes" id="UP001085076"/>
    </source>
</evidence>
<proteinExistence type="predicted"/>
<protein>
    <submittedName>
        <fullName evidence="2">Uncharacterized protein</fullName>
    </submittedName>
</protein>
<accession>A0A9D5D6C0</accession>
<dbReference type="EMBL" id="JAGGNH010000001">
    <property type="protein sequence ID" value="KAJ0985182.1"/>
    <property type="molecule type" value="Genomic_DNA"/>
</dbReference>
<feature type="compositionally biased region" description="Polar residues" evidence="1">
    <location>
        <begin position="119"/>
        <end position="128"/>
    </location>
</feature>
<gene>
    <name evidence="2" type="ORF">J5N97_003538</name>
</gene>
<name>A0A9D5D6C0_9LILI</name>
<evidence type="ECO:0000256" key="1">
    <source>
        <dbReference type="SAM" id="MobiDB-lite"/>
    </source>
</evidence>
<evidence type="ECO:0000313" key="2">
    <source>
        <dbReference type="EMBL" id="KAJ0985182.1"/>
    </source>
</evidence>
<organism evidence="2 3">
    <name type="scientific">Dioscorea zingiberensis</name>
    <dbReference type="NCBI Taxonomy" id="325984"/>
    <lineage>
        <taxon>Eukaryota</taxon>
        <taxon>Viridiplantae</taxon>
        <taxon>Streptophyta</taxon>
        <taxon>Embryophyta</taxon>
        <taxon>Tracheophyta</taxon>
        <taxon>Spermatophyta</taxon>
        <taxon>Magnoliopsida</taxon>
        <taxon>Liliopsida</taxon>
        <taxon>Dioscoreales</taxon>
        <taxon>Dioscoreaceae</taxon>
        <taxon>Dioscorea</taxon>
    </lineage>
</organism>